<keyword evidence="1" id="KW-0812">Transmembrane</keyword>
<proteinExistence type="predicted"/>
<dbReference type="STRING" id="1528.SAMN04488579_11619"/>
<accession>A0A1H3H413</accession>
<dbReference type="AlphaFoldDB" id="A0A1H3H413"/>
<evidence type="ECO:0000313" key="2">
    <source>
        <dbReference type="EMBL" id="SDY09494.1"/>
    </source>
</evidence>
<keyword evidence="3" id="KW-1185">Reference proteome</keyword>
<keyword evidence="1" id="KW-1133">Transmembrane helix</keyword>
<feature type="transmembrane region" description="Helical" evidence="1">
    <location>
        <begin position="145"/>
        <end position="168"/>
    </location>
</feature>
<dbReference type="OrthoDB" id="2881369at2"/>
<feature type="transmembrane region" description="Helical" evidence="1">
    <location>
        <begin position="238"/>
        <end position="260"/>
    </location>
</feature>
<feature type="transmembrane region" description="Helical" evidence="1">
    <location>
        <begin position="85"/>
        <end position="107"/>
    </location>
</feature>
<protein>
    <submittedName>
        <fullName evidence="2">Uncharacterized protein</fullName>
    </submittedName>
</protein>
<feature type="transmembrane region" description="Helical" evidence="1">
    <location>
        <begin position="16"/>
        <end position="47"/>
    </location>
</feature>
<organism evidence="2 3">
    <name type="scientific">Eubacterium barkeri</name>
    <name type="common">Clostridium barkeri</name>
    <dbReference type="NCBI Taxonomy" id="1528"/>
    <lineage>
        <taxon>Bacteria</taxon>
        <taxon>Bacillati</taxon>
        <taxon>Bacillota</taxon>
        <taxon>Clostridia</taxon>
        <taxon>Eubacteriales</taxon>
        <taxon>Eubacteriaceae</taxon>
        <taxon>Eubacterium</taxon>
    </lineage>
</organism>
<name>A0A1H3H413_EUBBA</name>
<keyword evidence="1" id="KW-0472">Membrane</keyword>
<feature type="transmembrane region" description="Helical" evidence="1">
    <location>
        <begin position="193"/>
        <end position="226"/>
    </location>
</feature>
<dbReference type="Proteomes" id="UP000199652">
    <property type="component" value="Unassembled WGS sequence"/>
</dbReference>
<dbReference type="RefSeq" id="WP_090245898.1">
    <property type="nucleotide sequence ID" value="NZ_FNOU01000016.1"/>
</dbReference>
<evidence type="ECO:0000256" key="1">
    <source>
        <dbReference type="SAM" id="Phobius"/>
    </source>
</evidence>
<gene>
    <name evidence="2" type="ORF">SAMN04488579_11619</name>
</gene>
<sequence length="295" mass="33264">MYPDYFFSSVYDLLPFFMVLSILAIFFLFFLLSLAILSYIFLSLSLYTMAKNRHFKHSWLAWVPGARRYIQGGLIGDGVLIGSWYIPWASLFLPLLGLALIFLNSALGAIPPMGWFLLILVNIAVLVYDYCGLYRLYKIYAGHNAVLYTVLSIVPVTAIAAPFFLFAIRNNPADFSQIRVDPPKAKPWGSYDILALASGILTLFTAPYGNAFWIGVLAILFAILAFQELRVTHRPHTLALLGLIFGILGILLNFILPALFSTFMDSTVFSPFLNQYDNYTPHHSDLFDIMDGHYI</sequence>
<feature type="transmembrane region" description="Helical" evidence="1">
    <location>
        <begin position="113"/>
        <end position="133"/>
    </location>
</feature>
<dbReference type="EMBL" id="FNOU01000016">
    <property type="protein sequence ID" value="SDY09494.1"/>
    <property type="molecule type" value="Genomic_DNA"/>
</dbReference>
<reference evidence="3" key="1">
    <citation type="submission" date="2016-10" db="EMBL/GenBank/DDBJ databases">
        <authorList>
            <person name="Varghese N."/>
            <person name="Submissions S."/>
        </authorList>
    </citation>
    <scope>NUCLEOTIDE SEQUENCE [LARGE SCALE GENOMIC DNA]</scope>
    <source>
        <strain evidence="3">VPI 5359</strain>
    </source>
</reference>
<evidence type="ECO:0000313" key="3">
    <source>
        <dbReference type="Proteomes" id="UP000199652"/>
    </source>
</evidence>